<dbReference type="InterPro" id="IPR036264">
    <property type="entry name" value="Bact_exopeptidase_dim_dom"/>
</dbReference>
<keyword evidence="1" id="KW-0645">Protease</keyword>
<evidence type="ECO:0000313" key="5">
    <source>
        <dbReference type="EMBL" id="AWI04112.1"/>
    </source>
</evidence>
<accession>A0A2U8DPT7</accession>
<dbReference type="PANTHER" id="PTHR43270">
    <property type="entry name" value="BETA-ALA-HIS DIPEPTIDASE"/>
    <property type="match status" value="1"/>
</dbReference>
<proteinExistence type="predicted"/>
<dbReference type="EMBL" id="CP020953">
    <property type="protein sequence ID" value="AWI04112.1"/>
    <property type="molecule type" value="Genomic_DNA"/>
</dbReference>
<dbReference type="PANTHER" id="PTHR43270:SF8">
    <property type="entry name" value="DI- AND TRIPEPTIDASE DUG2-RELATED"/>
    <property type="match status" value="1"/>
</dbReference>
<keyword evidence="2" id="KW-0479">Metal-binding</keyword>
<dbReference type="InterPro" id="IPR051458">
    <property type="entry name" value="Cyt/Met_Dipeptidase"/>
</dbReference>
<dbReference type="OrthoDB" id="9761532at2"/>
<dbReference type="SUPFAM" id="SSF53187">
    <property type="entry name" value="Zn-dependent exopeptidases"/>
    <property type="match status" value="1"/>
</dbReference>
<dbReference type="GO" id="GO:0046872">
    <property type="term" value="F:metal ion binding"/>
    <property type="evidence" value="ECO:0007669"/>
    <property type="project" value="UniProtKB-KW"/>
</dbReference>
<reference evidence="6" key="1">
    <citation type="submission" date="2017-04" db="EMBL/GenBank/DDBJ databases">
        <authorList>
            <person name="Song Y."/>
            <person name="Cho B.-K."/>
        </authorList>
    </citation>
    <scope>NUCLEOTIDE SEQUENCE [LARGE SCALE GENOMIC DNA]</scope>
    <source>
        <strain evidence="6">SL1</strain>
    </source>
</reference>
<evidence type="ECO:0000256" key="1">
    <source>
        <dbReference type="ARBA" id="ARBA00022670"/>
    </source>
</evidence>
<gene>
    <name evidence="5" type="ORF">B9W14_06255</name>
</gene>
<dbReference type="GO" id="GO:0008233">
    <property type="term" value="F:peptidase activity"/>
    <property type="evidence" value="ECO:0007669"/>
    <property type="project" value="UniProtKB-KW"/>
</dbReference>
<dbReference type="KEGG" id="cdrk:B9W14_06255"/>
<keyword evidence="6" id="KW-1185">Reference proteome</keyword>
<dbReference type="Gene3D" id="3.40.630.10">
    <property type="entry name" value="Zn peptidases"/>
    <property type="match status" value="1"/>
</dbReference>
<dbReference type="Proteomes" id="UP000244910">
    <property type="component" value="Chromosome"/>
</dbReference>
<evidence type="ECO:0000256" key="2">
    <source>
        <dbReference type="ARBA" id="ARBA00022723"/>
    </source>
</evidence>
<feature type="domain" description="Peptidase M20 dimerisation" evidence="4">
    <location>
        <begin position="194"/>
        <end position="349"/>
    </location>
</feature>
<protein>
    <recommendedName>
        <fullName evidence="4">Peptidase M20 dimerisation domain-containing protein</fullName>
    </recommendedName>
</protein>
<dbReference type="GO" id="GO:0006508">
    <property type="term" value="P:proteolysis"/>
    <property type="evidence" value="ECO:0007669"/>
    <property type="project" value="UniProtKB-KW"/>
</dbReference>
<sequence length="453" mass="51175">MLTLTDINEFVSENFDCFKKGLKELIEKKGISSTGEGIQDTIEYVESLFKDLLNVETEILKTKGYPSIYASIPGKNLFTVLFYGHYDVMSPDPVEKWNTDPFKLTEKDGKFYARGIGDNKGQLIAQIFGIYSYLKLHGEFPFNIKFLIEGEEEQGSAHLADVVKEYADSHLDTDLVVVIDGSMHESGRPVLRLGNRGLICFEIRVKTGEFDNHSGNAGNIIENPIMILNKIINKLYSFDKDYVNIPHFYDGVIKPTELQKKWIEEIPYDKSIVEKRFGVSNIKFSKQEYYNLLMFKPTFNISGINSGYTGEGTKNIIPNEAVAKFDIRLVGNQNPNEILSSIKRIVEESSPFATIKDFSVYSPTMTDSNCPYIPSAIKALKSASNEEVIVEPVMAGAVPNFVWTDILKKPTLTIPYANADQKNHAPNENIDKCVFIRGIKSSYYLIEEFGKDF</sequence>
<dbReference type="InterPro" id="IPR011650">
    <property type="entry name" value="Peptidase_M20_dimer"/>
</dbReference>
<evidence type="ECO:0000256" key="3">
    <source>
        <dbReference type="ARBA" id="ARBA00022801"/>
    </source>
</evidence>
<dbReference type="InterPro" id="IPR002933">
    <property type="entry name" value="Peptidase_M20"/>
</dbReference>
<dbReference type="AlphaFoldDB" id="A0A2U8DPT7"/>
<dbReference type="Gene3D" id="3.30.70.360">
    <property type="match status" value="1"/>
</dbReference>
<dbReference type="Pfam" id="PF01546">
    <property type="entry name" value="Peptidase_M20"/>
    <property type="match status" value="1"/>
</dbReference>
<dbReference type="SUPFAM" id="SSF55031">
    <property type="entry name" value="Bacterial exopeptidase dimerisation domain"/>
    <property type="match status" value="1"/>
</dbReference>
<name>A0A2U8DPT7_9CLOT</name>
<dbReference type="Pfam" id="PF07687">
    <property type="entry name" value="M20_dimer"/>
    <property type="match status" value="1"/>
</dbReference>
<evidence type="ECO:0000313" key="6">
    <source>
        <dbReference type="Proteomes" id="UP000244910"/>
    </source>
</evidence>
<keyword evidence="3" id="KW-0378">Hydrolase</keyword>
<organism evidence="5 6">
    <name type="scientific">Clostridium drakei</name>
    <dbReference type="NCBI Taxonomy" id="332101"/>
    <lineage>
        <taxon>Bacteria</taxon>
        <taxon>Bacillati</taxon>
        <taxon>Bacillota</taxon>
        <taxon>Clostridia</taxon>
        <taxon>Eubacteriales</taxon>
        <taxon>Clostridiaceae</taxon>
        <taxon>Clostridium</taxon>
    </lineage>
</organism>
<evidence type="ECO:0000259" key="4">
    <source>
        <dbReference type="Pfam" id="PF07687"/>
    </source>
</evidence>